<dbReference type="Gene3D" id="3.30.43.10">
    <property type="entry name" value="Uridine Diphospho-n-acetylenolpyruvylglucosamine Reductase, domain 2"/>
    <property type="match status" value="1"/>
</dbReference>
<reference evidence="8 9" key="2">
    <citation type="submission" date="2020-03" db="EMBL/GenBank/DDBJ databases">
        <authorList>
            <person name="Ichikawa N."/>
            <person name="Kimura A."/>
            <person name="Kitahashi Y."/>
            <person name="Uohara A."/>
        </authorList>
    </citation>
    <scope>NUCLEOTIDE SEQUENCE [LARGE SCALE GENOMIC DNA]</scope>
    <source>
        <strain evidence="8 9">NBRC 105367</strain>
    </source>
</reference>
<dbReference type="InterPro" id="IPR016169">
    <property type="entry name" value="FAD-bd_PCMH_sub2"/>
</dbReference>
<dbReference type="PROSITE" id="PS00862">
    <property type="entry name" value="OX2_COVAL_FAD"/>
    <property type="match status" value="1"/>
</dbReference>
<dbReference type="InterPro" id="IPR012951">
    <property type="entry name" value="BBE"/>
</dbReference>
<dbReference type="InterPro" id="IPR006093">
    <property type="entry name" value="Oxy_OxRdtase_FAD_BS"/>
</dbReference>
<keyword evidence="9" id="KW-1185">Reference proteome</keyword>
<evidence type="ECO:0000256" key="3">
    <source>
        <dbReference type="ARBA" id="ARBA00022630"/>
    </source>
</evidence>
<dbReference type="GO" id="GO:0016491">
    <property type="term" value="F:oxidoreductase activity"/>
    <property type="evidence" value="ECO:0007669"/>
    <property type="project" value="UniProtKB-KW"/>
</dbReference>
<feature type="region of interest" description="Disordered" evidence="6">
    <location>
        <begin position="430"/>
        <end position="452"/>
    </location>
</feature>
<reference evidence="8 9" key="1">
    <citation type="submission" date="2020-03" db="EMBL/GenBank/DDBJ databases">
        <title>Whole genome shotgun sequence of Phytohabitans suffuscus NBRC 105367.</title>
        <authorList>
            <person name="Komaki H."/>
            <person name="Tamura T."/>
        </authorList>
    </citation>
    <scope>NUCLEOTIDE SEQUENCE [LARGE SCALE GENOMIC DNA]</scope>
    <source>
        <strain evidence="8 9">NBRC 105367</strain>
    </source>
</reference>
<dbReference type="KEGG" id="psuu:Psuf_014460"/>
<gene>
    <name evidence="8" type="ORF">Psuf_014460</name>
</gene>
<evidence type="ECO:0000256" key="5">
    <source>
        <dbReference type="ARBA" id="ARBA00023002"/>
    </source>
</evidence>
<keyword evidence="3" id="KW-0285">Flavoprotein</keyword>
<comment type="similarity">
    <text evidence="2">Belongs to the oxygen-dependent FAD-linked oxidoreductase family.</text>
</comment>
<evidence type="ECO:0000256" key="2">
    <source>
        <dbReference type="ARBA" id="ARBA00005466"/>
    </source>
</evidence>
<dbReference type="Pfam" id="PF08031">
    <property type="entry name" value="BBE"/>
    <property type="match status" value="1"/>
</dbReference>
<evidence type="ECO:0000256" key="4">
    <source>
        <dbReference type="ARBA" id="ARBA00022827"/>
    </source>
</evidence>
<dbReference type="PROSITE" id="PS51387">
    <property type="entry name" value="FAD_PCMH"/>
    <property type="match status" value="1"/>
</dbReference>
<dbReference type="Proteomes" id="UP000503011">
    <property type="component" value="Chromosome"/>
</dbReference>
<keyword evidence="5" id="KW-0560">Oxidoreductase</keyword>
<keyword evidence="4" id="KW-0274">FAD</keyword>
<dbReference type="EMBL" id="AP022871">
    <property type="protein sequence ID" value="BCB84133.1"/>
    <property type="molecule type" value="Genomic_DNA"/>
</dbReference>
<dbReference type="Gene3D" id="3.40.462.20">
    <property type="match status" value="1"/>
</dbReference>
<dbReference type="InterPro" id="IPR016166">
    <property type="entry name" value="FAD-bd_PCMH"/>
</dbReference>
<dbReference type="Pfam" id="PF01565">
    <property type="entry name" value="FAD_binding_4"/>
    <property type="match status" value="1"/>
</dbReference>
<evidence type="ECO:0000313" key="8">
    <source>
        <dbReference type="EMBL" id="BCB84133.1"/>
    </source>
</evidence>
<dbReference type="InterPro" id="IPR016167">
    <property type="entry name" value="FAD-bd_PCMH_sub1"/>
</dbReference>
<evidence type="ECO:0000259" key="7">
    <source>
        <dbReference type="PROSITE" id="PS51387"/>
    </source>
</evidence>
<comment type="cofactor">
    <cofactor evidence="1">
        <name>FAD</name>
        <dbReference type="ChEBI" id="CHEBI:57692"/>
    </cofactor>
</comment>
<dbReference type="SUPFAM" id="SSF56176">
    <property type="entry name" value="FAD-binding/transporter-associated domain-like"/>
    <property type="match status" value="1"/>
</dbReference>
<sequence length="452" mass="47745">MHTTTTTSLTGEVVRPGDESYDRLRRTFVHEGEPAVIVRCHDGDDVRRAIRFARTHDLVLSVRSGGHNGAGFGTNTGGMVIDLGPIDAVEVVDAERGLVRLGAGARWREAAATLAAHGLALSSGDTASVGVGGLMLGGGIGWLVRRHGLALDALVAAEVVTADGEIVRAGADEQPELFWAIRGGGGNFGVVTTFEVIAYPVGDVLFGSVWYAAEEAAAVLRGWRDFLRTGGDEVTTIARVAPSFGGPRQPVEIAFCVPAGDEDAARAAIAPLRRLGTVVEEKVTRRPYPQVLEEVEDLPPGFCPAVRNGLVPALTDRLVDVALARTGEIGTVYLELRGLGGAFGRVAEDATAFAHRDSEAMLLTVQLDSGETGEAPFAELWRAVGPMTRGAYGNFLTTATPEDAATMYPQDTYRRLAAVKAAYDPTNLFSHNHNVPPRAPRPAAAGYDSAAE</sequence>
<evidence type="ECO:0000256" key="1">
    <source>
        <dbReference type="ARBA" id="ARBA00001974"/>
    </source>
</evidence>
<protein>
    <submittedName>
        <fullName evidence="8">FAD-linked oxidase</fullName>
    </submittedName>
</protein>
<dbReference type="PANTHER" id="PTHR42973">
    <property type="entry name" value="BINDING OXIDOREDUCTASE, PUTATIVE (AFU_ORTHOLOGUE AFUA_1G17690)-RELATED"/>
    <property type="match status" value="1"/>
</dbReference>
<dbReference type="Gene3D" id="3.30.465.10">
    <property type="match status" value="1"/>
</dbReference>
<accession>A0A6F8YDM5</accession>
<proteinExistence type="inferred from homology"/>
<name>A0A6F8YDM5_9ACTN</name>
<evidence type="ECO:0000256" key="6">
    <source>
        <dbReference type="SAM" id="MobiDB-lite"/>
    </source>
</evidence>
<feature type="domain" description="FAD-binding PCMH-type" evidence="7">
    <location>
        <begin position="30"/>
        <end position="201"/>
    </location>
</feature>
<dbReference type="PANTHER" id="PTHR42973:SF39">
    <property type="entry name" value="FAD-BINDING PCMH-TYPE DOMAIN-CONTAINING PROTEIN"/>
    <property type="match status" value="1"/>
</dbReference>
<dbReference type="InterPro" id="IPR036318">
    <property type="entry name" value="FAD-bd_PCMH-like_sf"/>
</dbReference>
<dbReference type="InterPro" id="IPR050416">
    <property type="entry name" value="FAD-linked_Oxidoreductase"/>
</dbReference>
<dbReference type="RefSeq" id="WP_173155177.1">
    <property type="nucleotide sequence ID" value="NZ_AP022871.1"/>
</dbReference>
<dbReference type="GO" id="GO:0071949">
    <property type="term" value="F:FAD binding"/>
    <property type="evidence" value="ECO:0007669"/>
    <property type="project" value="InterPro"/>
</dbReference>
<organism evidence="8 9">
    <name type="scientific">Phytohabitans suffuscus</name>
    <dbReference type="NCBI Taxonomy" id="624315"/>
    <lineage>
        <taxon>Bacteria</taxon>
        <taxon>Bacillati</taxon>
        <taxon>Actinomycetota</taxon>
        <taxon>Actinomycetes</taxon>
        <taxon>Micromonosporales</taxon>
        <taxon>Micromonosporaceae</taxon>
    </lineage>
</organism>
<dbReference type="AlphaFoldDB" id="A0A6F8YDM5"/>
<evidence type="ECO:0000313" key="9">
    <source>
        <dbReference type="Proteomes" id="UP000503011"/>
    </source>
</evidence>
<dbReference type="InterPro" id="IPR006094">
    <property type="entry name" value="Oxid_FAD_bind_N"/>
</dbReference>